<evidence type="ECO:0000313" key="2">
    <source>
        <dbReference type="Proteomes" id="UP001310594"/>
    </source>
</evidence>
<dbReference type="Proteomes" id="UP001310594">
    <property type="component" value="Unassembled WGS sequence"/>
</dbReference>
<dbReference type="AlphaFoldDB" id="A0AAN8A1S5"/>
<protein>
    <submittedName>
        <fullName evidence="1">Uncharacterized protein</fullName>
    </submittedName>
</protein>
<evidence type="ECO:0000313" key="1">
    <source>
        <dbReference type="EMBL" id="KAK5698875.1"/>
    </source>
</evidence>
<reference evidence="1" key="1">
    <citation type="submission" date="2023-08" db="EMBL/GenBank/DDBJ databases">
        <title>Black Yeasts Isolated from many extreme environments.</title>
        <authorList>
            <person name="Coleine C."/>
            <person name="Stajich J.E."/>
            <person name="Selbmann L."/>
        </authorList>
    </citation>
    <scope>NUCLEOTIDE SEQUENCE</scope>
    <source>
        <strain evidence="1">CCFEE 5810</strain>
    </source>
</reference>
<dbReference type="EMBL" id="JAVRQU010000009">
    <property type="protein sequence ID" value="KAK5698875.1"/>
    <property type="molecule type" value="Genomic_DNA"/>
</dbReference>
<organism evidence="1 2">
    <name type="scientific">Elasticomyces elasticus</name>
    <dbReference type="NCBI Taxonomy" id="574655"/>
    <lineage>
        <taxon>Eukaryota</taxon>
        <taxon>Fungi</taxon>
        <taxon>Dikarya</taxon>
        <taxon>Ascomycota</taxon>
        <taxon>Pezizomycotina</taxon>
        <taxon>Dothideomycetes</taxon>
        <taxon>Dothideomycetidae</taxon>
        <taxon>Mycosphaerellales</taxon>
        <taxon>Teratosphaeriaceae</taxon>
        <taxon>Elasticomyces</taxon>
    </lineage>
</organism>
<sequence>MADGRSSLRILSFLHGYAEADQRPYTTVNQARAMRVSELMNDYKNIQNYIAAIRASPSAEEYNEEGYVVLRRCVAEAQALLSQPFETFSTKRGDEEHDKMHLRRVVVDAAMRRFRAQKIYLRATAALRWVNSRVSVLKGQRPHTGHAPALLQIRNVFRAELASITDQRVELSLRSADSAAGKWLQEDPTLQHIQRMSGVVCSNGR</sequence>
<gene>
    <name evidence="1" type="ORF">LTR97_006524</name>
</gene>
<proteinExistence type="predicted"/>
<comment type="caution">
    <text evidence="1">The sequence shown here is derived from an EMBL/GenBank/DDBJ whole genome shotgun (WGS) entry which is preliminary data.</text>
</comment>
<name>A0AAN8A1S5_9PEZI</name>
<accession>A0AAN8A1S5</accession>